<dbReference type="Pfam" id="PF03729">
    <property type="entry name" value="DUF308"/>
    <property type="match status" value="1"/>
</dbReference>
<dbReference type="Proteomes" id="UP000258707">
    <property type="component" value="Chromosome"/>
</dbReference>
<reference evidence="5" key="1">
    <citation type="submission" date="2017-10" db="EMBL/GenBank/DDBJ databases">
        <title>Phenotypic and genomic properties of facultatively anaerobic sulfur-reducing natronoarchaea from hypersaline soda lakes.</title>
        <authorList>
            <person name="Sorokin D.Y."/>
            <person name="Kublanov I.V."/>
            <person name="Roman P."/>
            <person name="Sinninghe Damste J.S."/>
            <person name="Golyshin P.N."/>
            <person name="Rojo D."/>
            <person name="Ciordia S."/>
            <person name="Mena Md.C."/>
            <person name="Ferrer M."/>
            <person name="Messina E."/>
            <person name="Smedile F."/>
            <person name="La Spada G."/>
            <person name="La Cono V."/>
            <person name="Yakimov M.M."/>
        </authorList>
    </citation>
    <scope>NUCLEOTIDE SEQUENCE [LARGE SCALE GENOMIC DNA]</scope>
    <source>
        <strain evidence="5">AArc1</strain>
    </source>
</reference>
<reference evidence="3" key="3">
    <citation type="journal article" date="2019" name="Int. J. Syst. Evol. Microbiol.">
        <title>Natronolimnobius sulfurireducens sp. nov. and Halalkaliarchaeum desulfuricum gen. nov., sp. nov., the first sulfur-respiring alkaliphilic haloarchaea from hypersaline alkaline lakes.</title>
        <authorList>
            <person name="Sorokin D.Y."/>
            <person name="Yakimov M."/>
            <person name="Messina E."/>
            <person name="Merkel A.Y."/>
            <person name="Bale N.J."/>
            <person name="Sinninghe Damste J.S."/>
        </authorList>
    </citation>
    <scope>NUCLEOTIDE SEQUENCE</scope>
    <source>
        <strain evidence="3">AArc-Mg</strain>
        <strain evidence="2">AArc1</strain>
    </source>
</reference>
<dbReference type="KEGG" id="nan:AArc1_2906"/>
<dbReference type="EMBL" id="CP024047">
    <property type="protein sequence ID" value="AXR79215.1"/>
    <property type="molecule type" value="Genomic_DNA"/>
</dbReference>
<dbReference type="PANTHER" id="PTHR34989">
    <property type="entry name" value="PROTEIN HDED"/>
    <property type="match status" value="1"/>
</dbReference>
<feature type="transmembrane region" description="Helical" evidence="1">
    <location>
        <begin position="60"/>
        <end position="81"/>
    </location>
</feature>
<feature type="transmembrane region" description="Helical" evidence="1">
    <location>
        <begin position="144"/>
        <end position="164"/>
    </location>
</feature>
<dbReference type="InterPro" id="IPR005325">
    <property type="entry name" value="DUF308_memb"/>
</dbReference>
<dbReference type="KEGG" id="nag:AArcMg_0717"/>
<reference evidence="4" key="2">
    <citation type="submission" date="2018-02" db="EMBL/GenBank/DDBJ databases">
        <title>Phenotypic and genomic properties of facultatively anaerobic sulfur-reducing natronoarchaea from hypersaline soda lakes.</title>
        <authorList>
            <person name="Sorokin D.Y."/>
            <person name="Kublanov I.V."/>
            <person name="Roman P."/>
            <person name="Sinninghe Damste J.S."/>
            <person name="Golyshin P.N."/>
            <person name="Rojo D."/>
            <person name="Ciordia S."/>
            <person name="Mena M.D.C."/>
            <person name="Ferrer M."/>
            <person name="Messina E."/>
            <person name="Smedile F."/>
            <person name="La Spada G."/>
            <person name="La Cono V."/>
            <person name="Yakimov M.M."/>
        </authorList>
    </citation>
    <scope>NUCLEOTIDE SEQUENCE [LARGE SCALE GENOMIC DNA]</scope>
    <source>
        <strain evidence="4">AArc-Mg</strain>
    </source>
</reference>
<dbReference type="PANTHER" id="PTHR34989:SF1">
    <property type="entry name" value="PROTEIN HDED"/>
    <property type="match status" value="1"/>
</dbReference>
<feature type="transmembrane region" description="Helical" evidence="1">
    <location>
        <begin position="170"/>
        <end position="192"/>
    </location>
</feature>
<sequence length="210" mass="21639">MSFRGVLRSMTPIHAVSTAGDVPEYSLERGWRTLAIAGGVVGLLGLLAIAFPFVTGLSVTLGLGALLLVSGIVHGAHAFTAQGWDGRLWQVALAVVSVLAGLLLLVNPVVGLVGLTMLVIAYLAVDAVAELWMAMRMDEQPGRASIAASGVLSLVLALLLWVGFPADAAWAIGLLVGISLLLTGLSMAVVAITGRKAEDVTPPATEPRQA</sequence>
<evidence type="ECO:0000313" key="5">
    <source>
        <dbReference type="Proteomes" id="UP000258707"/>
    </source>
</evidence>
<keyword evidence="1" id="KW-0472">Membrane</keyword>
<dbReference type="Proteomes" id="UP000258613">
    <property type="component" value="Chromosome"/>
</dbReference>
<name>A0A346PMJ4_9EURY</name>
<feature type="transmembrane region" description="Helical" evidence="1">
    <location>
        <begin position="34"/>
        <end position="54"/>
    </location>
</feature>
<accession>A0A346PI70</accession>
<gene>
    <name evidence="2" type="ORF">AArc1_2906</name>
    <name evidence="3" type="ORF">AArcMg_0717</name>
</gene>
<dbReference type="AlphaFoldDB" id="A0A346PMJ4"/>
<accession>A0A346PMJ4</accession>
<feature type="transmembrane region" description="Helical" evidence="1">
    <location>
        <begin position="88"/>
        <end position="106"/>
    </location>
</feature>
<feature type="transmembrane region" description="Helical" evidence="1">
    <location>
        <begin position="112"/>
        <end position="132"/>
    </location>
</feature>
<proteinExistence type="predicted"/>
<protein>
    <recommendedName>
        <fullName evidence="6">HdeD family acid-resistance protein</fullName>
    </recommendedName>
</protein>
<organism evidence="3 4">
    <name type="scientific">Natrarchaeobaculum sulfurireducens</name>
    <dbReference type="NCBI Taxonomy" id="2044521"/>
    <lineage>
        <taxon>Archaea</taxon>
        <taxon>Methanobacteriati</taxon>
        <taxon>Methanobacteriota</taxon>
        <taxon>Stenosarchaea group</taxon>
        <taxon>Halobacteria</taxon>
        <taxon>Halobacteriales</taxon>
        <taxon>Natrialbaceae</taxon>
        <taxon>Natrarchaeobaculum</taxon>
    </lineage>
</organism>
<evidence type="ECO:0000313" key="4">
    <source>
        <dbReference type="Proteomes" id="UP000258613"/>
    </source>
</evidence>
<dbReference type="GO" id="GO:0005886">
    <property type="term" value="C:plasma membrane"/>
    <property type="evidence" value="ECO:0007669"/>
    <property type="project" value="TreeGrafter"/>
</dbReference>
<dbReference type="InterPro" id="IPR052712">
    <property type="entry name" value="Acid_resist_chaperone_HdeD"/>
</dbReference>
<keyword evidence="1" id="KW-0812">Transmembrane</keyword>
<evidence type="ECO:0008006" key="6">
    <source>
        <dbReference type="Google" id="ProtNLM"/>
    </source>
</evidence>
<dbReference type="EMBL" id="CP027033">
    <property type="protein sequence ID" value="AXR80739.1"/>
    <property type="molecule type" value="Genomic_DNA"/>
</dbReference>
<evidence type="ECO:0000256" key="1">
    <source>
        <dbReference type="SAM" id="Phobius"/>
    </source>
</evidence>
<evidence type="ECO:0000313" key="2">
    <source>
        <dbReference type="EMBL" id="AXR79215.1"/>
    </source>
</evidence>
<keyword evidence="4" id="KW-1185">Reference proteome</keyword>
<evidence type="ECO:0000313" key="3">
    <source>
        <dbReference type="EMBL" id="AXR80739.1"/>
    </source>
</evidence>
<keyword evidence="1" id="KW-1133">Transmembrane helix</keyword>